<feature type="signal peptide" evidence="5">
    <location>
        <begin position="1"/>
        <end position="22"/>
    </location>
</feature>
<evidence type="ECO:0000256" key="1">
    <source>
        <dbReference type="ARBA" id="ARBA00004571"/>
    </source>
</evidence>
<dbReference type="PANTHER" id="PTHR34501:SF2">
    <property type="entry name" value="OUTER MEMBRANE PORIN F-RELATED"/>
    <property type="match status" value="1"/>
</dbReference>
<dbReference type="CDD" id="cd00342">
    <property type="entry name" value="gram_neg_porins"/>
    <property type="match status" value="1"/>
</dbReference>
<evidence type="ECO:0000256" key="3">
    <source>
        <dbReference type="ARBA" id="ARBA00022729"/>
    </source>
</evidence>
<dbReference type="PANTHER" id="PTHR34501">
    <property type="entry name" value="PROTEIN YDDL-RELATED"/>
    <property type="match status" value="1"/>
</dbReference>
<dbReference type="InterPro" id="IPR023614">
    <property type="entry name" value="Porin_dom_sf"/>
</dbReference>
<dbReference type="EMBL" id="MRWD01000028">
    <property type="protein sequence ID" value="ORJ20828.1"/>
    <property type="molecule type" value="Genomic_DNA"/>
</dbReference>
<keyword evidence="3 5" id="KW-0732">Signal</keyword>
<comment type="subcellular location">
    <subcellularLocation>
        <location evidence="1">Cell outer membrane</location>
        <topology evidence="1">Multi-pass membrane protein</topology>
    </subcellularLocation>
</comment>
<sequence length="367" mass="39585">MMKRSVLAVAVSLIVVTTGASAAEIYNKDGNQLDLYGRVNGKHYFSNGTSNNGDGSYMRLGFKGQTKINDMLTGYGQWEYQNSLSNSEGADALSGNKTRLGFAGLKFAQYGSFDYGRNYGVVYDAIGYTDMLPEYGGDSGYTDNFMVGRSSGLATYRNKGFFGLVDGLNFALQYQGKNEATSVTTSSRPTSRANGDGYGASLSYEDIGGTGIGAVIAGSRSDRTNAQSAAAIGGGDEASAWSAALKYDANQFYLATMVEQTRKQTSITANGISGFANKTQIFEAVAQYQFLNGFRPSVGYVTNKAKDVEGVGDAYLYKYVSVGAYYYFNKNMYTYVDYKINTLSDSDASKLGGNKKDVTTVSLTYRF</sequence>
<dbReference type="PRINTS" id="PR00182">
    <property type="entry name" value="ECOLNEIPORIN"/>
</dbReference>
<evidence type="ECO:0000313" key="6">
    <source>
        <dbReference type="EMBL" id="ORJ20828.1"/>
    </source>
</evidence>
<comment type="caution">
    <text evidence="6">The sequence shown here is derived from an EMBL/GenBank/DDBJ whole genome shotgun (WGS) entry which is preliminary data.</text>
</comment>
<proteinExistence type="inferred from homology"/>
<name>A0ABX3U027_9GAMM</name>
<dbReference type="Pfam" id="PF00267">
    <property type="entry name" value="Porin_1"/>
    <property type="match status" value="1"/>
</dbReference>
<dbReference type="PRINTS" id="PR00183">
    <property type="entry name" value="ECOLIPORIN"/>
</dbReference>
<evidence type="ECO:0000256" key="4">
    <source>
        <dbReference type="ARBA" id="ARBA00023136"/>
    </source>
</evidence>
<protein>
    <submittedName>
        <fullName evidence="6">Porin OmpC</fullName>
    </submittedName>
</protein>
<dbReference type="InterPro" id="IPR001702">
    <property type="entry name" value="Porin_Gram-ve"/>
</dbReference>
<gene>
    <name evidence="6" type="ORF">BS639_12720</name>
</gene>
<dbReference type="SUPFAM" id="SSF56935">
    <property type="entry name" value="Porins"/>
    <property type="match status" value="1"/>
</dbReference>
<dbReference type="Proteomes" id="UP000192722">
    <property type="component" value="Unassembled WGS sequence"/>
</dbReference>
<dbReference type="InterPro" id="IPR001897">
    <property type="entry name" value="Porin_gammaproteobac"/>
</dbReference>
<organism evidence="6 7">
    <name type="scientific">Rouxiella silvae</name>
    <dbReference type="NCBI Taxonomy" id="1646373"/>
    <lineage>
        <taxon>Bacteria</taxon>
        <taxon>Pseudomonadati</taxon>
        <taxon>Pseudomonadota</taxon>
        <taxon>Gammaproteobacteria</taxon>
        <taxon>Enterobacterales</taxon>
        <taxon>Yersiniaceae</taxon>
        <taxon>Rouxiella</taxon>
    </lineage>
</organism>
<dbReference type="RefSeq" id="WP_084983239.1">
    <property type="nucleotide sequence ID" value="NZ_CBCSCF010000003.1"/>
</dbReference>
<evidence type="ECO:0000256" key="5">
    <source>
        <dbReference type="SAM" id="SignalP"/>
    </source>
</evidence>
<dbReference type="InterPro" id="IPR033900">
    <property type="entry name" value="Gram_neg_porin_domain"/>
</dbReference>
<dbReference type="Gene3D" id="2.40.160.10">
    <property type="entry name" value="Porin"/>
    <property type="match status" value="1"/>
</dbReference>
<evidence type="ECO:0000256" key="2">
    <source>
        <dbReference type="ARBA" id="ARBA00007539"/>
    </source>
</evidence>
<keyword evidence="7" id="KW-1185">Reference proteome</keyword>
<dbReference type="InterPro" id="IPR050298">
    <property type="entry name" value="Gram-neg_bact_OMP"/>
</dbReference>
<keyword evidence="4" id="KW-0472">Membrane</keyword>
<evidence type="ECO:0000313" key="7">
    <source>
        <dbReference type="Proteomes" id="UP000192722"/>
    </source>
</evidence>
<feature type="chain" id="PRO_5046758102" evidence="5">
    <location>
        <begin position="23"/>
        <end position="367"/>
    </location>
</feature>
<accession>A0ABX3U027</accession>
<comment type="similarity">
    <text evidence="2">Belongs to the Gram-negative porin family.</text>
</comment>
<reference evidence="6 7" key="1">
    <citation type="journal article" date="2017" name="Int. J. Syst. Evol. Microbiol.">
        <title>Rouxiella badensis sp. nov. and Rouxiella silvae sp. nov. isolated from peat bog soil in Germany and emendation of the genus description.</title>
        <authorList>
            <person name="Le Fleche-Mateos A."/>
            <person name="Kugler J.H."/>
            <person name="Hansen S.H."/>
            <person name="Syldatk C."/>
            <person name="Hausmann R."/>
            <person name="Lomprez F."/>
            <person name="Vandenbogaert M."/>
            <person name="Manuguerra J.C."/>
            <person name="Grimont P.A."/>
        </authorList>
    </citation>
    <scope>NUCLEOTIDE SEQUENCE [LARGE SCALE GENOMIC DNA]</scope>
    <source>
        <strain evidence="6 7">213</strain>
    </source>
</reference>